<name>A0A8H3TX57_9TREE</name>
<evidence type="ECO:0000256" key="2">
    <source>
        <dbReference type="ARBA" id="ARBA00010794"/>
    </source>
</evidence>
<dbReference type="EMBL" id="BLZA01000030">
    <property type="protein sequence ID" value="GHJ88536.1"/>
    <property type="molecule type" value="Genomic_DNA"/>
</dbReference>
<evidence type="ECO:0000256" key="11">
    <source>
        <dbReference type="SAM" id="Phobius"/>
    </source>
</evidence>
<feature type="transmembrane region" description="Helical" evidence="11">
    <location>
        <begin position="924"/>
        <end position="948"/>
    </location>
</feature>
<feature type="transmembrane region" description="Helical" evidence="11">
    <location>
        <begin position="1052"/>
        <end position="1069"/>
    </location>
</feature>
<proteinExistence type="inferred from homology"/>
<dbReference type="GO" id="GO:0043048">
    <property type="term" value="P:dolichyl monophosphate biosynthetic process"/>
    <property type="evidence" value="ECO:0007669"/>
    <property type="project" value="TreeGrafter"/>
</dbReference>
<feature type="region of interest" description="Disordered" evidence="10">
    <location>
        <begin position="427"/>
        <end position="446"/>
    </location>
</feature>
<keyword evidence="5 11" id="KW-0812">Transmembrane</keyword>
<feature type="transmembrane region" description="Helical" evidence="11">
    <location>
        <begin position="661"/>
        <end position="681"/>
    </location>
</feature>
<protein>
    <recommendedName>
        <fullName evidence="3">dolichol kinase</fullName>
        <ecNumber evidence="3">2.7.1.108</ecNumber>
    </recommendedName>
</protein>
<evidence type="ECO:0000256" key="8">
    <source>
        <dbReference type="ARBA" id="ARBA00022989"/>
    </source>
</evidence>
<keyword evidence="7" id="KW-0256">Endoplasmic reticulum</keyword>
<keyword evidence="8 11" id="KW-1133">Transmembrane helix</keyword>
<feature type="region of interest" description="Disordered" evidence="10">
    <location>
        <begin position="223"/>
        <end position="246"/>
    </location>
</feature>
<comment type="caution">
    <text evidence="12">The sequence shown here is derived from an EMBL/GenBank/DDBJ whole genome shotgun (WGS) entry which is preliminary data.</text>
</comment>
<evidence type="ECO:0000256" key="3">
    <source>
        <dbReference type="ARBA" id="ARBA00012132"/>
    </source>
</evidence>
<dbReference type="GO" id="GO:0005789">
    <property type="term" value="C:endoplasmic reticulum membrane"/>
    <property type="evidence" value="ECO:0007669"/>
    <property type="project" value="UniProtKB-SubCell"/>
</dbReference>
<comment type="subcellular location">
    <subcellularLocation>
        <location evidence="1">Endoplasmic reticulum membrane</location>
        <topology evidence="1">Multi-pass membrane protein</topology>
    </subcellularLocation>
</comment>
<feature type="compositionally biased region" description="Polar residues" evidence="10">
    <location>
        <begin position="224"/>
        <end position="241"/>
    </location>
</feature>
<gene>
    <name evidence="12" type="ORF">NliqN6_4938</name>
</gene>
<feature type="transmembrane region" description="Helical" evidence="11">
    <location>
        <begin position="1013"/>
        <end position="1032"/>
    </location>
</feature>
<feature type="transmembrane region" description="Helical" evidence="11">
    <location>
        <begin position="576"/>
        <end position="593"/>
    </location>
</feature>
<evidence type="ECO:0000256" key="6">
    <source>
        <dbReference type="ARBA" id="ARBA00022777"/>
    </source>
</evidence>
<feature type="transmembrane region" description="Helical" evidence="11">
    <location>
        <begin position="989"/>
        <end position="1007"/>
    </location>
</feature>
<organism evidence="12 13">
    <name type="scientific">Naganishia liquefaciens</name>
    <dbReference type="NCBI Taxonomy" id="104408"/>
    <lineage>
        <taxon>Eukaryota</taxon>
        <taxon>Fungi</taxon>
        <taxon>Dikarya</taxon>
        <taxon>Basidiomycota</taxon>
        <taxon>Agaricomycotina</taxon>
        <taxon>Tremellomycetes</taxon>
        <taxon>Filobasidiales</taxon>
        <taxon>Filobasidiaceae</taxon>
        <taxon>Naganishia</taxon>
    </lineage>
</organism>
<feature type="compositionally biased region" description="Polar residues" evidence="10">
    <location>
        <begin position="128"/>
        <end position="140"/>
    </location>
</feature>
<feature type="region of interest" description="Disordered" evidence="10">
    <location>
        <begin position="1"/>
        <end position="156"/>
    </location>
</feature>
<evidence type="ECO:0000313" key="12">
    <source>
        <dbReference type="EMBL" id="GHJ88536.1"/>
    </source>
</evidence>
<feature type="transmembrane region" description="Helical" evidence="11">
    <location>
        <begin position="776"/>
        <end position="801"/>
    </location>
</feature>
<dbReference type="GO" id="GO:0004168">
    <property type="term" value="F:dolichol kinase activity"/>
    <property type="evidence" value="ECO:0007669"/>
    <property type="project" value="UniProtKB-EC"/>
</dbReference>
<keyword evidence="4" id="KW-0808">Transferase</keyword>
<keyword evidence="9 11" id="KW-0472">Membrane</keyword>
<keyword evidence="13" id="KW-1185">Reference proteome</keyword>
<feature type="compositionally biased region" description="Low complexity" evidence="10">
    <location>
        <begin position="400"/>
        <end position="411"/>
    </location>
</feature>
<sequence>MRSQLPRNRSRSVRSSPSPSPPASPHLQPYQAGVLLPSESVIPSREKRRSFSTRQAIGSRPVPSRNPSSETRLVPQHAKPDEQKSRRRRESHHAPRTHRIPHSKAHPRIEAPIDSESITSPGGLRSRPSYSTHAEASVSSAGGFEDDDRFSSSDTEVGDARATYRLSPGAASLENDLDSFEGERCYSAVHNSHLLKASTTDLPSETSTTSRDISPRTRHLLLARNQSGPQSQPMDRSGSNESESDASRLSVGERWWEVVREVRRSASPFGTRLARTSQSITRSPLSSVFNFSTANAPSSGPSPTHALRKPTKTLPAILPTVIHLGDRPLVTITRRRAERGLLTGSVMLAVWRLYFDMGATTEVIELSVLSAIVIMYLSIRSIKTNENPANKHTGDLQLASNSEGSSMNGGSMKDGSTSADFLGVNPPSARNRRQPDINNIGRSSPLPGTVAARHDHGVARPITIIDTEDASIGSRGLVWATSDRDYRECIDDGAAFALLLGPLLAASMYYTSWESLVKNPTRTRTGEWAIETPRVLDWTPSPHTVFNGSVKMTDTLNQRHPAILALTALCMSRRHAVHLTCLLSLILIFHALWSRRQDLKAHRLESLIPGKEAVVGGSKWVKLSEWRRSWAIISFSSIVTAFVVGLKMAADYIGLTKEYDLTYPDIVIATLFFQFSLYVSVRLARRGFTVGELGIICHAATGLFMETVNLTRTRIHLLTMPYIKAYRLPTPLLILQLALIPGSLLCGFLLSPLLVLSRKIAQRPAHRLRHPQEKELYRKVLAAGFYLGAAAICGGLIGYWAKWLLGWRDPWAWVAFWLFEGRRWWTRPVLIAYWGLLAAISVAGWTRQLSRARKRKAWSAVTNSNGHSKISVQSSAVQAGLSHSQIHPKAAHATEPGFGHVATQMMDAANQKLPVLSINARRKFFHALATAMFVPGIIIDPAFTHLAFSLAFAAFNFTEYIRYFALYPFGAAVHLFLNEFLDESKDGGTAILSHFYLLTGCASGVWLEGPKTILSIFGALALGIGDALASIVGKRIGRMRWSSSSGKTVEGTIAFVVSVVFTACALMLTGCVGEFSIPLFTVMTTLVAMMEALSEQNDNLTLPIWGWCLGVLLRL</sequence>
<evidence type="ECO:0000256" key="5">
    <source>
        <dbReference type="ARBA" id="ARBA00022692"/>
    </source>
</evidence>
<feature type="transmembrane region" description="Helical" evidence="11">
    <location>
        <begin position="693"/>
        <end position="712"/>
    </location>
</feature>
<feature type="compositionally biased region" description="Basic residues" evidence="10">
    <location>
        <begin position="85"/>
        <end position="106"/>
    </location>
</feature>
<comment type="similarity">
    <text evidence="2">Belongs to the polyprenol kinase family.</text>
</comment>
<evidence type="ECO:0000313" key="13">
    <source>
        <dbReference type="Proteomes" id="UP000620104"/>
    </source>
</evidence>
<feature type="transmembrane region" description="Helical" evidence="11">
    <location>
        <begin position="960"/>
        <end position="977"/>
    </location>
</feature>
<feature type="region of interest" description="Disordered" evidence="10">
    <location>
        <begin position="386"/>
        <end position="415"/>
    </location>
</feature>
<dbReference type="PANTHER" id="PTHR13205:SF15">
    <property type="entry name" value="DOLICHOL KINASE"/>
    <property type="match status" value="1"/>
</dbReference>
<accession>A0A8H3TX57</accession>
<evidence type="ECO:0000256" key="7">
    <source>
        <dbReference type="ARBA" id="ARBA00022824"/>
    </source>
</evidence>
<dbReference type="OrthoDB" id="377083at2759"/>
<reference evidence="12" key="1">
    <citation type="submission" date="2020-07" db="EMBL/GenBank/DDBJ databases">
        <title>Draft Genome Sequence of a Deep-Sea Yeast, Naganishia (Cryptococcus) liquefaciens strain N6.</title>
        <authorList>
            <person name="Han Y.W."/>
            <person name="Kajitani R."/>
            <person name="Morimoto H."/>
            <person name="Parhat M."/>
            <person name="Tsubouchi H."/>
            <person name="Bakenova O."/>
            <person name="Ogata M."/>
            <person name="Argunhan B."/>
            <person name="Aoki R."/>
            <person name="Kajiwara S."/>
            <person name="Itoh T."/>
            <person name="Iwasaki H."/>
        </authorList>
    </citation>
    <scope>NUCLEOTIDE SEQUENCE</scope>
    <source>
        <strain evidence="12">N6</strain>
    </source>
</reference>
<feature type="transmembrane region" description="Helical" evidence="11">
    <location>
        <begin position="732"/>
        <end position="756"/>
    </location>
</feature>
<dbReference type="Proteomes" id="UP000620104">
    <property type="component" value="Unassembled WGS sequence"/>
</dbReference>
<dbReference type="PANTHER" id="PTHR13205">
    <property type="entry name" value="TRANSMEMBRANE PROTEIN 15-RELATED"/>
    <property type="match status" value="1"/>
</dbReference>
<feature type="transmembrane region" description="Helical" evidence="11">
    <location>
        <begin position="824"/>
        <end position="846"/>
    </location>
</feature>
<feature type="transmembrane region" description="Helical" evidence="11">
    <location>
        <begin position="629"/>
        <end position="649"/>
    </location>
</feature>
<keyword evidence="6" id="KW-0418">Kinase</keyword>
<evidence type="ECO:0000256" key="1">
    <source>
        <dbReference type="ARBA" id="ARBA00004477"/>
    </source>
</evidence>
<evidence type="ECO:0000256" key="10">
    <source>
        <dbReference type="SAM" id="MobiDB-lite"/>
    </source>
</evidence>
<evidence type="ECO:0000256" key="9">
    <source>
        <dbReference type="ARBA" id="ARBA00023136"/>
    </source>
</evidence>
<dbReference type="InterPro" id="IPR032974">
    <property type="entry name" value="Polypren_kinase"/>
</dbReference>
<dbReference type="AlphaFoldDB" id="A0A8H3TX57"/>
<dbReference type="EC" id="2.7.1.108" evidence="3"/>
<evidence type="ECO:0000256" key="4">
    <source>
        <dbReference type="ARBA" id="ARBA00022679"/>
    </source>
</evidence>